<dbReference type="GO" id="GO:0071978">
    <property type="term" value="P:bacterial-type flagellum-dependent swarming motility"/>
    <property type="evidence" value="ECO:0007669"/>
    <property type="project" value="TreeGrafter"/>
</dbReference>
<dbReference type="EMBL" id="HG966617">
    <property type="protein sequence ID" value="CDO58511.1"/>
    <property type="molecule type" value="Genomic_DNA"/>
</dbReference>
<keyword evidence="6 10" id="KW-0812">Transmembrane</keyword>
<keyword evidence="9 10" id="KW-0472">Membrane</keyword>
<dbReference type="GO" id="GO:0006935">
    <property type="term" value="P:chemotaxis"/>
    <property type="evidence" value="ECO:0007669"/>
    <property type="project" value="UniProtKB-KW"/>
</dbReference>
<comment type="function">
    <text evidence="1 10">Controls the rotational direction of flagella during chemotaxis.</text>
</comment>
<dbReference type="STRING" id="1458461.BN1012_Phect297"/>
<dbReference type="OrthoDB" id="7304620at2"/>
<feature type="region of interest" description="Disordered" evidence="11">
    <location>
        <begin position="1"/>
        <end position="22"/>
    </location>
</feature>
<organism evidence="12 13">
    <name type="scientific">Candidatus Phaeomarinibacter ectocarpi</name>
    <dbReference type="NCBI Taxonomy" id="1458461"/>
    <lineage>
        <taxon>Bacteria</taxon>
        <taxon>Pseudomonadati</taxon>
        <taxon>Pseudomonadota</taxon>
        <taxon>Alphaproteobacteria</taxon>
        <taxon>Hyphomicrobiales</taxon>
        <taxon>Parvibaculaceae</taxon>
        <taxon>Candidatus Phaeomarinibacter</taxon>
    </lineage>
</organism>
<feature type="transmembrane region" description="Helical" evidence="10">
    <location>
        <begin position="31"/>
        <end position="55"/>
    </location>
</feature>
<evidence type="ECO:0000256" key="7">
    <source>
        <dbReference type="ARBA" id="ARBA00022779"/>
    </source>
</evidence>
<dbReference type="Proteomes" id="UP000032160">
    <property type="component" value="Chromosome I"/>
</dbReference>
<keyword evidence="5 10" id="KW-0145">Chemotaxis</keyword>
<sequence>MSDATASADDIADIDDEEGEEASGKMSGKKLVLFIALPLLLIIGGLGGAFMMGVFGGGEEEQVEVGVDGKKVVDPSKIVFYELPELIINLQTDDPRGSFVKFKVTLELHDAAALPKIEPLMPRIIDNFQIYLRELRASDLEGSAGLFRLKEEILRRINMDVRPHEVADVLFTEMIIQ</sequence>
<keyword evidence="13" id="KW-1185">Reference proteome</keyword>
<evidence type="ECO:0000313" key="13">
    <source>
        <dbReference type="Proteomes" id="UP000032160"/>
    </source>
</evidence>
<keyword evidence="10" id="KW-0997">Cell inner membrane</keyword>
<keyword evidence="4" id="KW-1003">Cell membrane</keyword>
<dbReference type="AlphaFoldDB" id="X5MLL5"/>
<keyword evidence="12" id="KW-0969">Cilium</keyword>
<comment type="similarity">
    <text evidence="3 10">Belongs to the FliL family.</text>
</comment>
<evidence type="ECO:0000256" key="5">
    <source>
        <dbReference type="ARBA" id="ARBA00022500"/>
    </source>
</evidence>
<proteinExistence type="inferred from homology"/>
<keyword evidence="12" id="KW-0966">Cell projection</keyword>
<reference evidence="12 13" key="1">
    <citation type="journal article" date="2014" name="Front. Genet.">
        <title>Genome and metabolic network of "Candidatus Phaeomarinobacter ectocarpi" Ec32, a new candidate genus of Alphaproteobacteria frequently associated with brown algae.</title>
        <authorList>
            <person name="Dittami S.M."/>
            <person name="Barbeyron T."/>
            <person name="Boyen C."/>
            <person name="Cambefort J."/>
            <person name="Collet G."/>
            <person name="Delage L."/>
            <person name="Gobet A."/>
            <person name="Groisillier A."/>
            <person name="Leblanc C."/>
            <person name="Michel G."/>
            <person name="Scornet D."/>
            <person name="Siegel A."/>
            <person name="Tapia J.E."/>
            <person name="Tonon T."/>
        </authorList>
    </citation>
    <scope>NUCLEOTIDE SEQUENCE [LARGE SCALE GENOMIC DNA]</scope>
    <source>
        <strain evidence="12 13">Ec32</strain>
    </source>
</reference>
<evidence type="ECO:0000313" key="12">
    <source>
        <dbReference type="EMBL" id="CDO58511.1"/>
    </source>
</evidence>
<evidence type="ECO:0000256" key="3">
    <source>
        <dbReference type="ARBA" id="ARBA00008281"/>
    </source>
</evidence>
<evidence type="ECO:0000256" key="9">
    <source>
        <dbReference type="ARBA" id="ARBA00023136"/>
    </source>
</evidence>
<dbReference type="PATRIC" id="fig|1458461.3.peg.296"/>
<dbReference type="KEGG" id="pect:BN1012_Phect297"/>
<evidence type="ECO:0000256" key="11">
    <source>
        <dbReference type="SAM" id="MobiDB-lite"/>
    </source>
</evidence>
<evidence type="ECO:0000256" key="1">
    <source>
        <dbReference type="ARBA" id="ARBA00002254"/>
    </source>
</evidence>
<gene>
    <name evidence="12" type="ORF">BN1012_Phect297</name>
</gene>
<comment type="subcellular location">
    <subcellularLocation>
        <location evidence="10">Cell inner membrane</location>
    </subcellularLocation>
    <subcellularLocation>
        <location evidence="2">Cell membrane</location>
        <topology evidence="2">Single-pass membrane protein</topology>
    </subcellularLocation>
</comment>
<evidence type="ECO:0000256" key="10">
    <source>
        <dbReference type="RuleBase" id="RU364125"/>
    </source>
</evidence>
<keyword evidence="7 10" id="KW-0283">Flagellar rotation</keyword>
<keyword evidence="12" id="KW-0282">Flagellum</keyword>
<evidence type="ECO:0000256" key="8">
    <source>
        <dbReference type="ARBA" id="ARBA00022989"/>
    </source>
</evidence>
<dbReference type="HOGENOM" id="CLU_099018_2_1_5"/>
<feature type="compositionally biased region" description="Acidic residues" evidence="11">
    <location>
        <begin position="10"/>
        <end position="21"/>
    </location>
</feature>
<dbReference type="PANTHER" id="PTHR35091:SF2">
    <property type="entry name" value="FLAGELLAR PROTEIN FLIL"/>
    <property type="match status" value="1"/>
</dbReference>
<accession>X5MLL5</accession>
<evidence type="ECO:0000256" key="6">
    <source>
        <dbReference type="ARBA" id="ARBA00022692"/>
    </source>
</evidence>
<keyword evidence="8 10" id="KW-1133">Transmembrane helix</keyword>
<evidence type="ECO:0000256" key="4">
    <source>
        <dbReference type="ARBA" id="ARBA00022475"/>
    </source>
</evidence>
<dbReference type="InterPro" id="IPR005503">
    <property type="entry name" value="FliL"/>
</dbReference>
<protein>
    <recommendedName>
        <fullName evidence="10">Flagellar protein FliL</fullName>
    </recommendedName>
</protein>
<dbReference type="Pfam" id="PF03748">
    <property type="entry name" value="FliL"/>
    <property type="match status" value="1"/>
</dbReference>
<dbReference type="RefSeq" id="WP_043949442.1">
    <property type="nucleotide sequence ID" value="NZ_HG966617.1"/>
</dbReference>
<name>X5MLL5_9HYPH</name>
<dbReference type="GO" id="GO:0009425">
    <property type="term" value="C:bacterial-type flagellum basal body"/>
    <property type="evidence" value="ECO:0007669"/>
    <property type="project" value="InterPro"/>
</dbReference>
<dbReference type="GO" id="GO:0005886">
    <property type="term" value="C:plasma membrane"/>
    <property type="evidence" value="ECO:0007669"/>
    <property type="project" value="UniProtKB-SubCell"/>
</dbReference>
<dbReference type="PANTHER" id="PTHR35091">
    <property type="entry name" value="FLAGELLAR PROTEIN FLIL"/>
    <property type="match status" value="1"/>
</dbReference>
<evidence type="ECO:0000256" key="2">
    <source>
        <dbReference type="ARBA" id="ARBA00004162"/>
    </source>
</evidence>